<dbReference type="Proteomes" id="UP000193467">
    <property type="component" value="Unassembled WGS sequence"/>
</dbReference>
<dbReference type="InParanoid" id="A0A1Y2FD33"/>
<proteinExistence type="predicted"/>
<dbReference type="EMBL" id="MCGR01000022">
    <property type="protein sequence ID" value="ORY81830.1"/>
    <property type="molecule type" value="Genomic_DNA"/>
</dbReference>
<dbReference type="Gene3D" id="3.80.10.10">
    <property type="entry name" value="Ribonuclease Inhibitor"/>
    <property type="match status" value="1"/>
</dbReference>
<dbReference type="AlphaFoldDB" id="A0A1Y2FD33"/>
<dbReference type="InterPro" id="IPR032675">
    <property type="entry name" value="LRR_dom_sf"/>
</dbReference>
<dbReference type="SUPFAM" id="SSF52047">
    <property type="entry name" value="RNI-like"/>
    <property type="match status" value="1"/>
</dbReference>
<protein>
    <recommendedName>
        <fullName evidence="3">F-box domain-containing protein</fullName>
    </recommendedName>
</protein>
<reference evidence="1 2" key="1">
    <citation type="submission" date="2016-07" db="EMBL/GenBank/DDBJ databases">
        <title>Pervasive Adenine N6-methylation of Active Genes in Fungi.</title>
        <authorList>
            <consortium name="DOE Joint Genome Institute"/>
            <person name="Mondo S.J."/>
            <person name="Dannebaum R.O."/>
            <person name="Kuo R.C."/>
            <person name="Labutti K."/>
            <person name="Haridas S."/>
            <person name="Kuo A."/>
            <person name="Salamov A."/>
            <person name="Ahrendt S.R."/>
            <person name="Lipzen A."/>
            <person name="Sullivan W."/>
            <person name="Andreopoulos W.B."/>
            <person name="Clum A."/>
            <person name="Lindquist E."/>
            <person name="Daum C."/>
            <person name="Ramamoorthy G.K."/>
            <person name="Gryganskyi A."/>
            <person name="Culley D."/>
            <person name="Magnuson J.K."/>
            <person name="James T.Y."/>
            <person name="O'Malley M.A."/>
            <person name="Stajich J.E."/>
            <person name="Spatafora J.W."/>
            <person name="Visel A."/>
            <person name="Grigoriev I.V."/>
        </authorList>
    </citation>
    <scope>NUCLEOTIDE SEQUENCE [LARGE SCALE GENOMIC DNA]</scope>
    <source>
        <strain evidence="1 2">62-1032</strain>
    </source>
</reference>
<evidence type="ECO:0000313" key="2">
    <source>
        <dbReference type="Proteomes" id="UP000193467"/>
    </source>
</evidence>
<keyword evidence="2" id="KW-1185">Reference proteome</keyword>
<name>A0A1Y2FD33_9BASI</name>
<organism evidence="1 2">
    <name type="scientific">Leucosporidium creatinivorum</name>
    <dbReference type="NCBI Taxonomy" id="106004"/>
    <lineage>
        <taxon>Eukaryota</taxon>
        <taxon>Fungi</taxon>
        <taxon>Dikarya</taxon>
        <taxon>Basidiomycota</taxon>
        <taxon>Pucciniomycotina</taxon>
        <taxon>Microbotryomycetes</taxon>
        <taxon>Leucosporidiales</taxon>
        <taxon>Leucosporidium</taxon>
    </lineage>
</organism>
<sequence>MDVLALEYWPRPIPDLTTYEDEERHAIFIDLLHSLPRVAHLEISPLPLEPSLLSVAAAQSFRLTSLVLLGQESSPLDPRDVITLLRDSKQLVRLVLNDIASADGDRDVMSSVVAAVHGLENLRHINFAFTPHAFVEGLNPAAPLAHIFLVDIPDVGSLDFADLLRTYQRTLEDVDFKPNEFDLQPLASDVPIALPSLHSLSITHDYTSVFAHLQTPALRTLNYLSMDASLDPQTLTQALEAHPRPALRSLIVDIEPVSDEWEEVLAEFTEPRGIKVKFAQQ</sequence>
<evidence type="ECO:0000313" key="1">
    <source>
        <dbReference type="EMBL" id="ORY81830.1"/>
    </source>
</evidence>
<comment type="caution">
    <text evidence="1">The sequence shown here is derived from an EMBL/GenBank/DDBJ whole genome shotgun (WGS) entry which is preliminary data.</text>
</comment>
<accession>A0A1Y2FD33</accession>
<gene>
    <name evidence="1" type="ORF">BCR35DRAFT_85920</name>
</gene>
<evidence type="ECO:0008006" key="3">
    <source>
        <dbReference type="Google" id="ProtNLM"/>
    </source>
</evidence>